<dbReference type="Proteomes" id="UP000261680">
    <property type="component" value="Unplaced"/>
</dbReference>
<evidence type="ECO:0000313" key="3">
    <source>
        <dbReference type="RefSeq" id="XP_040498404.1"/>
    </source>
</evidence>
<protein>
    <submittedName>
        <fullName evidence="3">Classical arabinogalactan protein 9-like</fullName>
    </submittedName>
</protein>
<accession>A0A8M1H3G0</accession>
<dbReference type="AlphaFoldDB" id="A0A8M1H3G0"/>
<dbReference type="RefSeq" id="XP_040498404.1">
    <property type="nucleotide sequence ID" value="XM_040642470.1"/>
</dbReference>
<gene>
    <name evidence="3" type="primary">LOC103675494</name>
</gene>
<keyword evidence="2" id="KW-1185">Reference proteome</keyword>
<reference evidence="3" key="1">
    <citation type="submission" date="2025-08" db="UniProtKB">
        <authorList>
            <consortium name="RefSeq"/>
        </authorList>
    </citation>
    <scope>IDENTIFICATION</scope>
    <source>
        <tissue evidence="3">Whole blood</tissue>
    </source>
</reference>
<feature type="region of interest" description="Disordered" evidence="1">
    <location>
        <begin position="1"/>
        <end position="87"/>
    </location>
</feature>
<evidence type="ECO:0000256" key="1">
    <source>
        <dbReference type="SAM" id="MobiDB-lite"/>
    </source>
</evidence>
<organism evidence="2 3">
    <name type="scientific">Ursus maritimus</name>
    <name type="common">Polar bear</name>
    <name type="synonym">Thalarctos maritimus</name>
    <dbReference type="NCBI Taxonomy" id="29073"/>
    <lineage>
        <taxon>Eukaryota</taxon>
        <taxon>Metazoa</taxon>
        <taxon>Chordata</taxon>
        <taxon>Craniata</taxon>
        <taxon>Vertebrata</taxon>
        <taxon>Euteleostomi</taxon>
        <taxon>Mammalia</taxon>
        <taxon>Eutheria</taxon>
        <taxon>Laurasiatheria</taxon>
        <taxon>Carnivora</taxon>
        <taxon>Caniformia</taxon>
        <taxon>Ursidae</taxon>
        <taxon>Ursus</taxon>
    </lineage>
</organism>
<dbReference type="KEGG" id="umr:103675494"/>
<sequence length="133" mass="14497">MAEPSYVWPDGSRPSVSSPPAPVGSEPIARAATPTPEPTVNHQPPPPPLPPAREASPQPISARPVRPISARSTGGRCPAVGRETHRVEPRRIVEIIPQKCLQLFREMIYGTLLFNNRTTDLRASKNTGHTERS</sequence>
<proteinExistence type="predicted"/>
<dbReference type="GeneID" id="103675494"/>
<evidence type="ECO:0000313" key="2">
    <source>
        <dbReference type="Proteomes" id="UP000261680"/>
    </source>
</evidence>
<name>A0A8M1H3G0_URSMA</name>